<keyword evidence="2 9" id="KW-0813">Transport</keyword>
<sequence>MEQAVKHPAISAEELAHSFEESGHVKVSLSGFSAEDWITLGIFWVMVALVFLQFFTRYALNDSYAWTEELATYCLIGVVFIGASMCTRKDRHIQVDILYRFMPAAMCRVMSTCVDILRVGFLGYVTLLVWKYTEIVGDEPMTTLITWPKNAVYWVALAGFAIMTIRALQIAWKNWRQGYSILEKPEAYDGTED</sequence>
<evidence type="ECO:0000256" key="3">
    <source>
        <dbReference type="ARBA" id="ARBA00022475"/>
    </source>
</evidence>
<reference evidence="11 12" key="1">
    <citation type="submission" date="2023-10" db="EMBL/GenBank/DDBJ databases">
        <title>Noviherbaspirillum sp. CPCC 100848 genome assembly.</title>
        <authorList>
            <person name="Li X.Y."/>
            <person name="Fang X.M."/>
        </authorList>
    </citation>
    <scope>NUCLEOTIDE SEQUENCE [LARGE SCALE GENOMIC DNA]</scope>
    <source>
        <strain evidence="11 12">CPCC 100848</strain>
    </source>
</reference>
<dbReference type="InterPro" id="IPR055348">
    <property type="entry name" value="DctQ"/>
</dbReference>
<keyword evidence="3" id="KW-1003">Cell membrane</keyword>
<evidence type="ECO:0000256" key="7">
    <source>
        <dbReference type="ARBA" id="ARBA00023136"/>
    </source>
</evidence>
<evidence type="ECO:0000256" key="6">
    <source>
        <dbReference type="ARBA" id="ARBA00022989"/>
    </source>
</evidence>
<evidence type="ECO:0000256" key="1">
    <source>
        <dbReference type="ARBA" id="ARBA00004429"/>
    </source>
</evidence>
<dbReference type="Proteomes" id="UP001352263">
    <property type="component" value="Unassembled WGS sequence"/>
</dbReference>
<feature type="transmembrane region" description="Helical" evidence="9">
    <location>
        <begin position="37"/>
        <end position="58"/>
    </location>
</feature>
<dbReference type="PANTHER" id="PTHR35011">
    <property type="entry name" value="2,3-DIKETO-L-GULONATE TRAP TRANSPORTER SMALL PERMEASE PROTEIN YIAM"/>
    <property type="match status" value="1"/>
</dbReference>
<evidence type="ECO:0000256" key="8">
    <source>
        <dbReference type="ARBA" id="ARBA00038436"/>
    </source>
</evidence>
<dbReference type="PANTHER" id="PTHR35011:SF11">
    <property type="entry name" value="TRAP TRANSPORTER SMALL PERMEASE PROTEIN"/>
    <property type="match status" value="1"/>
</dbReference>
<evidence type="ECO:0000313" key="12">
    <source>
        <dbReference type="Proteomes" id="UP001352263"/>
    </source>
</evidence>
<comment type="subcellular location">
    <subcellularLocation>
        <location evidence="1 9">Cell inner membrane</location>
        <topology evidence="1 9">Multi-pass membrane protein</topology>
    </subcellularLocation>
</comment>
<evidence type="ECO:0000256" key="9">
    <source>
        <dbReference type="RuleBase" id="RU369079"/>
    </source>
</evidence>
<keyword evidence="7 9" id="KW-0472">Membrane</keyword>
<protein>
    <recommendedName>
        <fullName evidence="9">TRAP transporter small permease protein</fullName>
    </recommendedName>
</protein>
<keyword evidence="4 9" id="KW-0997">Cell inner membrane</keyword>
<evidence type="ECO:0000256" key="2">
    <source>
        <dbReference type="ARBA" id="ARBA00022448"/>
    </source>
</evidence>
<evidence type="ECO:0000256" key="5">
    <source>
        <dbReference type="ARBA" id="ARBA00022692"/>
    </source>
</evidence>
<evidence type="ECO:0000313" key="11">
    <source>
        <dbReference type="EMBL" id="MEC4720085.1"/>
    </source>
</evidence>
<feature type="domain" description="Tripartite ATP-independent periplasmic transporters DctQ component" evidence="10">
    <location>
        <begin position="46"/>
        <end position="176"/>
    </location>
</feature>
<evidence type="ECO:0000259" key="10">
    <source>
        <dbReference type="Pfam" id="PF04290"/>
    </source>
</evidence>
<name>A0ABU6J9V2_9BURK</name>
<feature type="transmembrane region" description="Helical" evidence="9">
    <location>
        <begin position="152"/>
        <end position="172"/>
    </location>
</feature>
<accession>A0ABU6J9V2</accession>
<keyword evidence="12" id="KW-1185">Reference proteome</keyword>
<proteinExistence type="inferred from homology"/>
<comment type="caution">
    <text evidence="11">The sequence shown here is derived from an EMBL/GenBank/DDBJ whole genome shotgun (WGS) entry which is preliminary data.</text>
</comment>
<dbReference type="RefSeq" id="WP_326506800.1">
    <property type="nucleotide sequence ID" value="NZ_JAWIIV010000009.1"/>
</dbReference>
<evidence type="ECO:0000256" key="4">
    <source>
        <dbReference type="ARBA" id="ARBA00022519"/>
    </source>
</evidence>
<dbReference type="InterPro" id="IPR007387">
    <property type="entry name" value="TRAP_DctQ"/>
</dbReference>
<gene>
    <name evidence="11" type="ORF">RY831_13055</name>
</gene>
<organism evidence="11 12">
    <name type="scientific">Noviherbaspirillum album</name>
    <dbReference type="NCBI Taxonomy" id="3080276"/>
    <lineage>
        <taxon>Bacteria</taxon>
        <taxon>Pseudomonadati</taxon>
        <taxon>Pseudomonadota</taxon>
        <taxon>Betaproteobacteria</taxon>
        <taxon>Burkholderiales</taxon>
        <taxon>Oxalobacteraceae</taxon>
        <taxon>Noviherbaspirillum</taxon>
    </lineage>
</organism>
<comment type="subunit">
    <text evidence="9">The complex comprises the extracytoplasmic solute receptor protein and the two transmembrane proteins.</text>
</comment>
<keyword evidence="6 9" id="KW-1133">Transmembrane helix</keyword>
<comment type="function">
    <text evidence="9">Part of the tripartite ATP-independent periplasmic (TRAP) transport system.</text>
</comment>
<keyword evidence="5 9" id="KW-0812">Transmembrane</keyword>
<dbReference type="Pfam" id="PF04290">
    <property type="entry name" value="DctQ"/>
    <property type="match status" value="1"/>
</dbReference>
<comment type="similarity">
    <text evidence="8 9">Belongs to the TRAP transporter small permease family.</text>
</comment>
<feature type="transmembrane region" description="Helical" evidence="9">
    <location>
        <begin position="70"/>
        <end position="88"/>
    </location>
</feature>
<feature type="transmembrane region" description="Helical" evidence="9">
    <location>
        <begin position="109"/>
        <end position="132"/>
    </location>
</feature>
<dbReference type="EMBL" id="JAWIIV010000009">
    <property type="protein sequence ID" value="MEC4720085.1"/>
    <property type="molecule type" value="Genomic_DNA"/>
</dbReference>